<protein>
    <submittedName>
        <fullName evidence="1">Uncharacterized protein</fullName>
    </submittedName>
</protein>
<accession>A0A1Z4JRH6</accession>
<organism evidence="1 2">
    <name type="scientific">Leptolyngbya boryana NIES-2135</name>
    <dbReference type="NCBI Taxonomy" id="1973484"/>
    <lineage>
        <taxon>Bacteria</taxon>
        <taxon>Bacillati</taxon>
        <taxon>Cyanobacteriota</taxon>
        <taxon>Cyanophyceae</taxon>
        <taxon>Leptolyngbyales</taxon>
        <taxon>Leptolyngbyaceae</taxon>
        <taxon>Leptolyngbya group</taxon>
        <taxon>Leptolyngbya</taxon>
    </lineage>
</organism>
<proteinExistence type="predicted"/>
<dbReference type="EMBL" id="AP018204">
    <property type="protein sequence ID" value="BAY59267.1"/>
    <property type="molecule type" value="Genomic_DNA"/>
</dbReference>
<reference evidence="1 2" key="1">
    <citation type="submission" date="2017-06" db="EMBL/GenBank/DDBJ databases">
        <title>Genome sequencing of cyanobaciteial culture collection at National Institute for Environmental Studies (NIES).</title>
        <authorList>
            <person name="Hirose Y."/>
            <person name="Shimura Y."/>
            <person name="Fujisawa T."/>
            <person name="Nakamura Y."/>
            <person name="Kawachi M."/>
        </authorList>
    </citation>
    <scope>NUCLEOTIDE SEQUENCE [LARGE SCALE GENOMIC DNA]</scope>
    <source>
        <strain evidence="1 2">NIES-2135</strain>
        <plasmid evidence="2">Plasmid Plasmid1 dna</plasmid>
    </source>
</reference>
<dbReference type="Proteomes" id="UP000217895">
    <property type="component" value="Plasmid Plasmid1 dna"/>
</dbReference>
<name>A0A1Z4JRH6_LEPBY</name>
<keyword evidence="2" id="KW-1185">Reference proteome</keyword>
<gene>
    <name evidence="1" type="ORF">NIES2135_61440</name>
</gene>
<geneLocation type="plasmid" evidence="1">
    <name>plasmid1</name>
</geneLocation>
<sequence>MFDKVQIVETRVPVTVETLEQVIAALGMYKYSIGFLQEA</sequence>
<dbReference type="AlphaFoldDB" id="A0A1Z4JRH6"/>
<evidence type="ECO:0000313" key="2">
    <source>
        <dbReference type="Proteomes" id="UP000217895"/>
    </source>
</evidence>
<evidence type="ECO:0000313" key="1">
    <source>
        <dbReference type="EMBL" id="BAY59267.1"/>
    </source>
</evidence>
<keyword evidence="1" id="KW-0614">Plasmid</keyword>